<keyword evidence="1" id="KW-0812">Transmembrane</keyword>
<comment type="caution">
    <text evidence="2">The sequence shown here is derived from an EMBL/GenBank/DDBJ whole genome shotgun (WGS) entry which is preliminary data.</text>
</comment>
<sequence>MSFAFRKNVKGLLGMYAFNKNHSLPSLLPHWDSLLDLLSGLHSMVYCILYADAKSLPIPNEEKAHAAIWGILVFASVMATLGLQIILESARTLLSDDAEFSLTKEQERWLST</sequence>
<gene>
    <name evidence="2" type="ORF">CKAN_01037500</name>
</gene>
<name>A0A3S3Q935_9MAGN</name>
<organism evidence="2 3">
    <name type="scientific">Cinnamomum micranthum f. kanehirae</name>
    <dbReference type="NCBI Taxonomy" id="337451"/>
    <lineage>
        <taxon>Eukaryota</taxon>
        <taxon>Viridiplantae</taxon>
        <taxon>Streptophyta</taxon>
        <taxon>Embryophyta</taxon>
        <taxon>Tracheophyta</taxon>
        <taxon>Spermatophyta</taxon>
        <taxon>Magnoliopsida</taxon>
        <taxon>Magnoliidae</taxon>
        <taxon>Laurales</taxon>
        <taxon>Lauraceae</taxon>
        <taxon>Cinnamomum</taxon>
    </lineage>
</organism>
<evidence type="ECO:0000313" key="3">
    <source>
        <dbReference type="Proteomes" id="UP000283530"/>
    </source>
</evidence>
<dbReference type="AlphaFoldDB" id="A0A3S3Q935"/>
<evidence type="ECO:0000313" key="2">
    <source>
        <dbReference type="EMBL" id="RWR81683.1"/>
    </source>
</evidence>
<dbReference type="EMBL" id="QPKB01000004">
    <property type="protein sequence ID" value="RWR81683.1"/>
    <property type="molecule type" value="Genomic_DNA"/>
</dbReference>
<accession>A0A3S3Q935</accession>
<reference evidence="2 3" key="1">
    <citation type="journal article" date="2019" name="Nat. Plants">
        <title>Stout camphor tree genome fills gaps in understanding of flowering plant genome evolution.</title>
        <authorList>
            <person name="Chaw S.M."/>
            <person name="Liu Y.C."/>
            <person name="Wu Y.W."/>
            <person name="Wang H.Y."/>
            <person name="Lin C.I."/>
            <person name="Wu C.S."/>
            <person name="Ke H.M."/>
            <person name="Chang L.Y."/>
            <person name="Hsu C.Y."/>
            <person name="Yang H.T."/>
            <person name="Sudianto E."/>
            <person name="Hsu M.H."/>
            <person name="Wu K.P."/>
            <person name="Wang L.N."/>
            <person name="Leebens-Mack J.H."/>
            <person name="Tsai I.J."/>
        </authorList>
    </citation>
    <scope>NUCLEOTIDE SEQUENCE [LARGE SCALE GENOMIC DNA]</scope>
    <source>
        <strain evidence="3">cv. Chaw 1501</strain>
        <tissue evidence="2">Young leaves</tissue>
    </source>
</reference>
<keyword evidence="3" id="KW-1185">Reference proteome</keyword>
<keyword evidence="1" id="KW-1133">Transmembrane helix</keyword>
<keyword evidence="1" id="KW-0472">Membrane</keyword>
<evidence type="ECO:0000256" key="1">
    <source>
        <dbReference type="SAM" id="Phobius"/>
    </source>
</evidence>
<protein>
    <submittedName>
        <fullName evidence="2">Metal tolerance protein 5</fullName>
    </submittedName>
</protein>
<dbReference type="Proteomes" id="UP000283530">
    <property type="component" value="Unassembled WGS sequence"/>
</dbReference>
<dbReference type="OrthoDB" id="10523264at2759"/>
<proteinExistence type="predicted"/>
<dbReference type="STRING" id="337451.A0A3S3Q935"/>
<feature type="transmembrane region" description="Helical" evidence="1">
    <location>
        <begin position="65"/>
        <end position="87"/>
    </location>
</feature>